<keyword evidence="3" id="KW-0175">Coiled coil</keyword>
<dbReference type="InterPro" id="IPR027417">
    <property type="entry name" value="P-loop_NTPase"/>
</dbReference>
<dbReference type="Pfam" id="PF09369">
    <property type="entry name" value="MZB"/>
    <property type="match status" value="1"/>
</dbReference>
<keyword evidence="7" id="KW-0378">Hydrolase</keyword>
<keyword evidence="2" id="KW-0067">ATP-binding</keyword>
<dbReference type="EMBL" id="CANL01000001">
    <property type="protein sequence ID" value="CCM61925.1"/>
    <property type="molecule type" value="Genomic_DNA"/>
</dbReference>
<dbReference type="SMART" id="SM00490">
    <property type="entry name" value="HELICc"/>
    <property type="match status" value="1"/>
</dbReference>
<keyword evidence="7" id="KW-0347">Helicase</keyword>
<dbReference type="InterPro" id="IPR018973">
    <property type="entry name" value="MZB"/>
</dbReference>
<dbReference type="Proteomes" id="UP000018291">
    <property type="component" value="Unassembled WGS sequence"/>
</dbReference>
<gene>
    <name evidence="7" type="ORF">BN381_10156</name>
</gene>
<dbReference type="Pfam" id="PF00270">
    <property type="entry name" value="DEAD"/>
    <property type="match status" value="1"/>
</dbReference>
<dbReference type="PROSITE" id="PS51194">
    <property type="entry name" value="HELICASE_CTER"/>
    <property type="match status" value="1"/>
</dbReference>
<dbReference type="eggNOG" id="COG1201">
    <property type="taxonomic scope" value="Bacteria"/>
</dbReference>
<evidence type="ECO:0000256" key="3">
    <source>
        <dbReference type="SAM" id="Coils"/>
    </source>
</evidence>
<dbReference type="Gene3D" id="3.40.50.300">
    <property type="entry name" value="P-loop containing nucleotide triphosphate hydrolases"/>
    <property type="match status" value="2"/>
</dbReference>
<name>R4YVV0_9ACTN</name>
<dbReference type="PANTHER" id="PTHR47957">
    <property type="entry name" value="ATP-DEPENDENT HELICASE HRQ1"/>
    <property type="match status" value="1"/>
</dbReference>
<sequence>MIPSLVVTEVREALVEYLATTFALSDDETRDALSKFLTEAGDGIFRGPYLSVRTPFRHVADDWAPPLEWLPDDFVPYAHQAASFNRLSSVGGRNPEPTLVTTGTGSGKTECFLYPVLDHCARMRDEGHQGIKALILYPMNALASDQAGRMAKLIAGETRLAGLTAGLYVGEAGRNSTMGADHVIDKREAIRADPPDILLTNYKMLDFLLLRNDDKELWAGNGPDTLQYVVLDEFHTYDGAQGTDVAMLLRRLGATLGATEPGRPLGAATPVATSATLGTGASAGEELAEFAGKVFGVEFPPESVIGERRQSVDQACEPVNYMLPIPEVAEVTGLNELEDVANAFCTSPDTDGDWSSLGTGEDARVRLGEVLLAHPLTWAVLAAVGDRPRSWPDAVKEIVFRAPNWGQTHQIDPESVERALGQFLWLLSEARRRSGAALRPLFSVEIQLWIREVSRLLRKVEPEPKFRWRDSATQVTEDGTDGGDALELPSAYCRRCGMSGWMAIASETSDALGVNANHIYTSSLQGSPLVRTMLVGHRDDASVRWFSPSNHTLSDVRSEDALPVLVTEGEDDARAGTCPGCGERDSIRFLGLKVASLASVSINTLFGSNHLKGNERKLLAFTDSVQDASHRASFFGGRTHRFNLRALMSRALIEGGELSLAELGDTLLHEATTPREVFSLVPPDLLRHPVVRTVWTDQPKPRACELLAARLGFEADLEFGLRARVGRTLELSRAASARVALPDIDDWASLVAEEAQRSSGEAIDPLAAVTYVRGLLERLRLRGGLMHPLLTQYLDHGGDTWFIWGGRPDGLPPFTSDRGRPAFFTTSPKGKLDSLSALGTTPTWLVDWAVRSLGVAPALGRDLNLFTMKLLADQTDTVVARPAGGHTIYGIDRRFVMVTDVADDVDEPETLTPNSVRCGNCGNVAVAPPSQREEWEGTPCLRYRCSGRLEALEPRAINYYRDLYRGGNVTRVVTGEHTGLLRRQPREDLEAAFKAGTAADAPNVLTATPTLEMGIDIGDLSSVMLTSVPRNPASYIQRVGRSGRASGNSLVTTFVPTDTHGLYYLADPEAMLAGDVRPPNCYLDAVEILQRQYVAYLMDRIADGTIAAPKLPRQIGQLMRRGVDDGSFLRAVIDASIGTPAHVDAFLGLFDVGPDRPGALAERSVAALREFAGAGIEAMLKGSIETWQEHADDLRNRVKRLTNTADKLEGEGDPSDEIARELADLRGQRSALMLLAKHHREEYTLSGLERLSVLPNFMLMDDSITLSATTWSRDDDGEFETTMVEYQRPGRRAITELAPGNSFYAAGHRHVIDALEIGTADSPAYEQWRLCPDCGYSAIDEGEPPATCVRCSGRRIGDTGAIHRMLRLKRSMASGSEEAARVYDETDDRRRERYNDILTVDVDPHLVDGAWALANQAFGAEFAAGTHFRTINLGFTHRSGERRRIAGHDRHVTGFTVCAYCGAVREVRDRNKNTPSERLHEGWCKVRSGANTEQWDDLVLFHELTTESIRMLLPVSMFEVDERLASFKGALLLGLRADFGGDPSHLEVALTDAPNRAGQGRRRYLMLFDSVPGGTGYLARLAEPDRVRTILERGREVIARCPCVTEGRQACHRCLLGVVDRNEYDLARRDLALEILDDLLGDDVWHPEPVPTVADIEIGTVEESELERRFKAALRAWASTFDDTEISITDAPGQGRYKAFELRMAPDESKPGDPQRTHYRIEEQQGLSTSPNVLPDFLIKRLDTRAPDIAVFLDGFQFHASAEVNNIAADAWKRRGLRDNGSLVWNLTWDDVKSFHSAVEASPPTEPAARTMITGEARRRAQQIQAGLGGRFEIDTLNQNPMALLLDLMRRPDLDEWNQLAMSGIGGVFAASEKQYELAAGTGEEFLRRAARGRPAVTPTGGGDAEPVAMGVWADTANGLGLALALDVRPGRQQAQRWTVLAALRDSTRDVTDEDHPARWHDWMQWANVLQLMQGHGRHCLITATSEADDLSFDALWLVAVDVDEQADGETTDGAVARSGPADAAGGPGASADEVSQDAAKISDDMIDELDLVEDDQVRELARLVLIEGAAEFVAGHELDGEPVEAAWPAAKVGVLGADQAGVTAAGWDLRPAEGWTTETLLDALAAR</sequence>
<dbReference type="eggNOG" id="COG1205">
    <property type="taxonomic scope" value="Bacteria"/>
</dbReference>
<evidence type="ECO:0000259" key="6">
    <source>
        <dbReference type="PROSITE" id="PS51194"/>
    </source>
</evidence>
<keyword evidence="1" id="KW-0547">Nucleotide-binding</keyword>
<dbReference type="Pfam" id="PF00271">
    <property type="entry name" value="Helicase_C"/>
    <property type="match status" value="1"/>
</dbReference>
<evidence type="ECO:0000256" key="2">
    <source>
        <dbReference type="ARBA" id="ARBA00022840"/>
    </source>
</evidence>
<evidence type="ECO:0000256" key="4">
    <source>
        <dbReference type="SAM" id="MobiDB-lite"/>
    </source>
</evidence>
<feature type="region of interest" description="Disordered" evidence="4">
    <location>
        <begin position="2009"/>
        <end position="2034"/>
    </location>
</feature>
<dbReference type="GO" id="GO:0003676">
    <property type="term" value="F:nucleic acid binding"/>
    <property type="evidence" value="ECO:0007669"/>
    <property type="project" value="InterPro"/>
</dbReference>
<dbReference type="HOGENOM" id="CLU_001338_1_0_11"/>
<dbReference type="GO" id="GO:0043138">
    <property type="term" value="F:3'-5' DNA helicase activity"/>
    <property type="evidence" value="ECO:0007669"/>
    <property type="project" value="TreeGrafter"/>
</dbReference>
<dbReference type="OrthoDB" id="3197455at2"/>
<dbReference type="PANTHER" id="PTHR47957:SF3">
    <property type="entry name" value="ATP-DEPENDENT HELICASE HRQ1"/>
    <property type="match status" value="1"/>
</dbReference>
<evidence type="ECO:0000313" key="7">
    <source>
        <dbReference type="EMBL" id="CCM61925.1"/>
    </source>
</evidence>
<protein>
    <submittedName>
        <fullName evidence="7">Putative helicase</fullName>
    </submittedName>
</protein>
<keyword evidence="8" id="KW-1185">Reference proteome</keyword>
<dbReference type="RefSeq" id="WP_012222826.1">
    <property type="nucleotide sequence ID" value="NZ_HG422565.1"/>
</dbReference>
<feature type="domain" description="Helicase C-terminal" evidence="6">
    <location>
        <begin position="928"/>
        <end position="1087"/>
    </location>
</feature>
<comment type="caution">
    <text evidence="7">The sequence shown here is derived from an EMBL/GenBank/DDBJ whole genome shotgun (WGS) entry which is preliminary data.</text>
</comment>
<evidence type="ECO:0000256" key="1">
    <source>
        <dbReference type="ARBA" id="ARBA00022741"/>
    </source>
</evidence>
<dbReference type="STRING" id="1229780.BN381_10156"/>
<evidence type="ECO:0000259" key="5">
    <source>
        <dbReference type="PROSITE" id="PS51192"/>
    </source>
</evidence>
<feature type="compositionally biased region" description="Low complexity" evidence="4">
    <location>
        <begin position="2019"/>
        <end position="2033"/>
    </location>
</feature>
<dbReference type="GO" id="GO:0036297">
    <property type="term" value="P:interstrand cross-link repair"/>
    <property type="evidence" value="ECO:0007669"/>
    <property type="project" value="TreeGrafter"/>
</dbReference>
<dbReference type="InterPro" id="IPR011545">
    <property type="entry name" value="DEAD/DEAH_box_helicase_dom"/>
</dbReference>
<dbReference type="PROSITE" id="PS51192">
    <property type="entry name" value="HELICASE_ATP_BIND_1"/>
    <property type="match status" value="1"/>
</dbReference>
<evidence type="ECO:0000313" key="8">
    <source>
        <dbReference type="Proteomes" id="UP000018291"/>
    </source>
</evidence>
<dbReference type="SUPFAM" id="SSF52540">
    <property type="entry name" value="P-loop containing nucleoside triphosphate hydrolases"/>
    <property type="match status" value="2"/>
</dbReference>
<dbReference type="SMART" id="SM00487">
    <property type="entry name" value="DEXDc"/>
    <property type="match status" value="1"/>
</dbReference>
<feature type="coiled-coil region" evidence="3">
    <location>
        <begin position="1184"/>
        <end position="1211"/>
    </location>
</feature>
<feature type="domain" description="Helicase ATP-binding" evidence="5">
    <location>
        <begin position="89"/>
        <end position="295"/>
    </location>
</feature>
<dbReference type="InterPro" id="IPR001650">
    <property type="entry name" value="Helicase_C-like"/>
</dbReference>
<organism evidence="7 8">
    <name type="scientific">Candidatus Neomicrothrix parvicella RN1</name>
    <dbReference type="NCBI Taxonomy" id="1229780"/>
    <lineage>
        <taxon>Bacteria</taxon>
        <taxon>Bacillati</taxon>
        <taxon>Actinomycetota</taxon>
        <taxon>Acidimicrobiia</taxon>
        <taxon>Acidimicrobiales</taxon>
        <taxon>Microthrixaceae</taxon>
        <taxon>Candidatus Neomicrothrix</taxon>
    </lineage>
</organism>
<reference evidence="7 8" key="1">
    <citation type="journal article" date="2013" name="ISME J.">
        <title>Metabolic model for the filamentous 'Candidatus Microthrix parvicella' based on genomic and metagenomic analyses.</title>
        <authorList>
            <person name="Jon McIlroy S."/>
            <person name="Kristiansen R."/>
            <person name="Albertsen M."/>
            <person name="Michael Karst S."/>
            <person name="Rossetti S."/>
            <person name="Lund Nielsen J."/>
            <person name="Tandoi V."/>
            <person name="James Seviour R."/>
            <person name="Nielsen P.H."/>
        </authorList>
    </citation>
    <scope>NUCLEOTIDE SEQUENCE [LARGE SCALE GENOMIC DNA]</scope>
    <source>
        <strain evidence="7 8">RN1</strain>
    </source>
</reference>
<accession>R4YVV0</accession>
<proteinExistence type="predicted"/>
<dbReference type="InterPro" id="IPR014001">
    <property type="entry name" value="Helicase_ATP-bd"/>
</dbReference>
<dbReference type="GO" id="GO:0006289">
    <property type="term" value="P:nucleotide-excision repair"/>
    <property type="evidence" value="ECO:0007669"/>
    <property type="project" value="TreeGrafter"/>
</dbReference>
<dbReference type="GO" id="GO:0005524">
    <property type="term" value="F:ATP binding"/>
    <property type="evidence" value="ECO:0007669"/>
    <property type="project" value="UniProtKB-KW"/>
</dbReference>